<name>A0ACB8ZNY2_CICIN</name>
<proteinExistence type="predicted"/>
<keyword evidence="2" id="KW-1185">Reference proteome</keyword>
<reference evidence="1 2" key="2">
    <citation type="journal article" date="2022" name="Mol. Ecol. Resour.">
        <title>The genomes of chicory, endive, great burdock and yacon provide insights into Asteraceae paleo-polyploidization history and plant inulin production.</title>
        <authorList>
            <person name="Fan W."/>
            <person name="Wang S."/>
            <person name="Wang H."/>
            <person name="Wang A."/>
            <person name="Jiang F."/>
            <person name="Liu H."/>
            <person name="Zhao H."/>
            <person name="Xu D."/>
            <person name="Zhang Y."/>
        </authorList>
    </citation>
    <scope>NUCLEOTIDE SEQUENCE [LARGE SCALE GENOMIC DNA]</scope>
    <source>
        <strain evidence="2">cv. Punajuju</strain>
        <tissue evidence="1">Leaves</tissue>
    </source>
</reference>
<accession>A0ACB8ZNY2</accession>
<gene>
    <name evidence="1" type="ORF">L2E82_43539</name>
</gene>
<dbReference type="EMBL" id="CM042016">
    <property type="protein sequence ID" value="KAI3699308.1"/>
    <property type="molecule type" value="Genomic_DNA"/>
</dbReference>
<organism evidence="1 2">
    <name type="scientific">Cichorium intybus</name>
    <name type="common">Chicory</name>
    <dbReference type="NCBI Taxonomy" id="13427"/>
    <lineage>
        <taxon>Eukaryota</taxon>
        <taxon>Viridiplantae</taxon>
        <taxon>Streptophyta</taxon>
        <taxon>Embryophyta</taxon>
        <taxon>Tracheophyta</taxon>
        <taxon>Spermatophyta</taxon>
        <taxon>Magnoliopsida</taxon>
        <taxon>eudicotyledons</taxon>
        <taxon>Gunneridae</taxon>
        <taxon>Pentapetalae</taxon>
        <taxon>asterids</taxon>
        <taxon>campanulids</taxon>
        <taxon>Asterales</taxon>
        <taxon>Asteraceae</taxon>
        <taxon>Cichorioideae</taxon>
        <taxon>Cichorieae</taxon>
        <taxon>Cichoriinae</taxon>
        <taxon>Cichorium</taxon>
    </lineage>
</organism>
<sequence>MIPTSTVPQTGDISRIPLSCLCALTYYSWVSCKLPIQTVLEMHIVELTSLRAKITTLEEDLKKAREESSENQHLYQQLEKELKELKNTEQQLKPKRMKVISDLLISVSKAERQEAIMKVRHDSLRLGNVRVISIDERSREINFKDERIKQLETTVLEKSNSLASLRSEIESLQVEDLKNEIAKQKTKKDALEARINVAETKILEINEKLKKLQKTNEEQNIRIRNTEHALKKAEEERIKVQLKVARYSKEPIDFHESWLPP</sequence>
<comment type="caution">
    <text evidence="1">The sequence shown here is derived from an EMBL/GenBank/DDBJ whole genome shotgun (WGS) entry which is preliminary data.</text>
</comment>
<dbReference type="Proteomes" id="UP001055811">
    <property type="component" value="Linkage Group LG08"/>
</dbReference>
<reference evidence="2" key="1">
    <citation type="journal article" date="2022" name="Mol. Ecol. Resour.">
        <title>The genomes of chicory, endive, great burdock and yacon provide insights into Asteraceae palaeo-polyploidization history and plant inulin production.</title>
        <authorList>
            <person name="Fan W."/>
            <person name="Wang S."/>
            <person name="Wang H."/>
            <person name="Wang A."/>
            <person name="Jiang F."/>
            <person name="Liu H."/>
            <person name="Zhao H."/>
            <person name="Xu D."/>
            <person name="Zhang Y."/>
        </authorList>
    </citation>
    <scope>NUCLEOTIDE SEQUENCE [LARGE SCALE GENOMIC DNA]</scope>
    <source>
        <strain evidence="2">cv. Punajuju</strain>
    </source>
</reference>
<evidence type="ECO:0000313" key="1">
    <source>
        <dbReference type="EMBL" id="KAI3699308.1"/>
    </source>
</evidence>
<evidence type="ECO:0000313" key="2">
    <source>
        <dbReference type="Proteomes" id="UP001055811"/>
    </source>
</evidence>
<protein>
    <submittedName>
        <fullName evidence="1">Uncharacterized protein</fullName>
    </submittedName>
</protein>